<feature type="compositionally biased region" description="Basic and acidic residues" evidence="1">
    <location>
        <begin position="693"/>
        <end position="706"/>
    </location>
</feature>
<dbReference type="OrthoDB" id="4070583at2759"/>
<feature type="compositionally biased region" description="Polar residues" evidence="1">
    <location>
        <begin position="725"/>
        <end position="737"/>
    </location>
</feature>
<protein>
    <recommendedName>
        <fullName evidence="4">Eisosome protein 1</fullName>
    </recommendedName>
</protein>
<sequence>MTEQAIATEAPPEALPAVNNSGRLKYADPRSLPSFPSSGLKSDGAAAGAAASLGWSNQKPVELWKPDKLSSASAAAVLATDYKMAPQWQPSANSDGHKAALLAVGSASSALKQNKTTEPPAKGQHDGWGNTAATHAFRQPSPRNEPTDEQSNSGTHGSTAATQAFAASRTDIIARANAPSPQVAPADRPLAAAMGAMAMNRPRSSSSPMSPAPASDTDLQSRAASNALSGASVAHRASMRPKPTASNGGAVPVTTMTRNMFTSHPMVKPEADERDDAERLHQSAVEMAKKMYNQQQQTVEQAKARGEDPDKFTSPHLSLQDAAYKQAQDRLSKLDDEYSKNRNMQEYYGNTQAQAPRRRWSVANKLRRRDSDEDFDDREESQRIRQQMSMFSNKLTEVDQAKRQTDRDALLAAAQRNVKARLHGMDEKVYSDTGKINPALQSDWNLKAQQAAQLSSDARNENTGKLNLGGGMYMDQEQIDAIAAKRMQPVLDDINEKAEKERERQAVLKAEEEARKSELAREKERDREAKALSKRIRDEDKEEEKARKMQAKEEERVKKEQEKAEKAEQRRLAKEEKRKSKTGTAADDQEEETAPIDNARVSGDDAILNDEVHPAMDAEDREADTMAPIDSTLGAPSSPEAARSLSAVRSGADEEHQDEQHGADQDERQGHHRHSSGSKLKGWIKNRLSRGRSMSERDGDAADEEKKKKRTSFFKGSGALKKDNPNASNASLGNGPSSMRDVAIAGHADGEASQAAPERDSRGVSPVSSVARDEAPDRLEPPKPIGERAPRASVSPGRDSRFREEM</sequence>
<dbReference type="Proteomes" id="UP001055219">
    <property type="component" value="Unassembled WGS sequence"/>
</dbReference>
<evidence type="ECO:0000313" key="3">
    <source>
        <dbReference type="Proteomes" id="UP001055219"/>
    </source>
</evidence>
<dbReference type="GO" id="GO:0070941">
    <property type="term" value="P:eisosome assembly"/>
    <property type="evidence" value="ECO:0007669"/>
    <property type="project" value="TreeGrafter"/>
</dbReference>
<feature type="compositionally biased region" description="Low complexity" evidence="1">
    <location>
        <begin position="200"/>
        <end position="215"/>
    </location>
</feature>
<dbReference type="RefSeq" id="XP_051363701.1">
    <property type="nucleotide sequence ID" value="XM_051504597.1"/>
</dbReference>
<gene>
    <name evidence="2" type="ORF">J7T54_002004</name>
</gene>
<dbReference type="EMBL" id="JAGIXG020000010">
    <property type="protein sequence ID" value="KAI6782845.1"/>
    <property type="molecule type" value="Genomic_DNA"/>
</dbReference>
<reference evidence="2" key="2">
    <citation type="submission" date="2022-07" db="EMBL/GenBank/DDBJ databases">
        <authorList>
            <person name="Goncalves M.F.M."/>
            <person name="Hilario S."/>
            <person name="Van De Peer Y."/>
            <person name="Esteves A.C."/>
            <person name="Alves A."/>
        </authorList>
    </citation>
    <scope>NUCLEOTIDE SEQUENCE</scope>
    <source>
        <strain evidence="2">MUM 19.33</strain>
    </source>
</reference>
<feature type="compositionally biased region" description="Basic and acidic residues" evidence="1">
    <location>
        <begin position="302"/>
        <end position="313"/>
    </location>
</feature>
<comment type="caution">
    <text evidence="2">The sequence shown here is derived from an EMBL/GenBank/DDBJ whole genome shotgun (WGS) entry which is preliminary data.</text>
</comment>
<dbReference type="InterPro" id="IPR024527">
    <property type="entry name" value="Eisosome1"/>
</dbReference>
<evidence type="ECO:0008006" key="4">
    <source>
        <dbReference type="Google" id="ProtNLM"/>
    </source>
</evidence>
<feature type="region of interest" description="Disordered" evidence="1">
    <location>
        <begin position="301"/>
        <end position="327"/>
    </location>
</feature>
<dbReference type="PANTHER" id="PTHR28298">
    <property type="entry name" value="EISOSOME PROTEIN 1"/>
    <property type="match status" value="1"/>
</dbReference>
<feature type="region of interest" description="Disordered" evidence="1">
    <location>
        <begin position="110"/>
        <end position="158"/>
    </location>
</feature>
<feature type="region of interest" description="Disordered" evidence="1">
    <location>
        <begin position="200"/>
        <end position="252"/>
    </location>
</feature>
<feature type="region of interest" description="Disordered" evidence="1">
    <location>
        <begin position="1"/>
        <end position="57"/>
    </location>
</feature>
<feature type="compositionally biased region" description="Basic and acidic residues" evidence="1">
    <location>
        <begin position="651"/>
        <end position="669"/>
    </location>
</feature>
<feature type="region of interest" description="Disordered" evidence="1">
    <location>
        <begin position="349"/>
        <end position="383"/>
    </location>
</feature>
<accession>A0A9P9Y3V8</accession>
<dbReference type="Pfam" id="PF12757">
    <property type="entry name" value="Eisosome1"/>
    <property type="match status" value="1"/>
</dbReference>
<dbReference type="AlphaFoldDB" id="A0A9P9Y3V8"/>
<evidence type="ECO:0000313" key="2">
    <source>
        <dbReference type="EMBL" id="KAI6782845.1"/>
    </source>
</evidence>
<proteinExistence type="predicted"/>
<feature type="compositionally biased region" description="Basic residues" evidence="1">
    <location>
        <begin position="670"/>
        <end position="690"/>
    </location>
</feature>
<feature type="compositionally biased region" description="Polar residues" evidence="1">
    <location>
        <begin position="217"/>
        <end position="229"/>
    </location>
</feature>
<evidence type="ECO:0000256" key="1">
    <source>
        <dbReference type="SAM" id="MobiDB-lite"/>
    </source>
</evidence>
<feature type="compositionally biased region" description="Basic residues" evidence="1">
    <location>
        <begin position="356"/>
        <end position="368"/>
    </location>
</feature>
<feature type="compositionally biased region" description="Basic and acidic residues" evidence="1">
    <location>
        <begin position="771"/>
        <end position="790"/>
    </location>
</feature>
<organism evidence="2 3">
    <name type="scientific">Emericellopsis cladophorae</name>
    <dbReference type="NCBI Taxonomy" id="2686198"/>
    <lineage>
        <taxon>Eukaryota</taxon>
        <taxon>Fungi</taxon>
        <taxon>Dikarya</taxon>
        <taxon>Ascomycota</taxon>
        <taxon>Pezizomycotina</taxon>
        <taxon>Sordariomycetes</taxon>
        <taxon>Hypocreomycetidae</taxon>
        <taxon>Hypocreales</taxon>
        <taxon>Bionectriaceae</taxon>
        <taxon>Emericellopsis</taxon>
    </lineage>
</organism>
<dbReference type="GeneID" id="75828520"/>
<feature type="compositionally biased region" description="Low complexity" evidence="1">
    <location>
        <begin position="37"/>
        <end position="54"/>
    </location>
</feature>
<reference evidence="2" key="1">
    <citation type="journal article" date="2021" name="J Fungi (Basel)">
        <title>Genomic and Metabolomic Analyses of the Marine Fungus Emericellopsis cladophorae: Insights into Saltwater Adaptability Mechanisms and Its Biosynthetic Potential.</title>
        <authorList>
            <person name="Goncalves M.F.M."/>
            <person name="Hilario S."/>
            <person name="Van de Peer Y."/>
            <person name="Esteves A.C."/>
            <person name="Alves A."/>
        </authorList>
    </citation>
    <scope>NUCLEOTIDE SEQUENCE</scope>
    <source>
        <strain evidence="2">MUM 19.33</strain>
    </source>
</reference>
<feature type="compositionally biased region" description="Basic and acidic residues" evidence="1">
    <location>
        <begin position="494"/>
        <end position="578"/>
    </location>
</feature>
<dbReference type="PANTHER" id="PTHR28298:SF1">
    <property type="entry name" value="EISOSOME PROTEIN 1"/>
    <property type="match status" value="1"/>
</dbReference>
<name>A0A9P9Y3V8_9HYPO</name>
<feature type="compositionally biased region" description="Polar residues" evidence="1">
    <location>
        <begin position="141"/>
        <end position="158"/>
    </location>
</feature>
<feature type="region of interest" description="Disordered" evidence="1">
    <location>
        <begin position="493"/>
        <end position="806"/>
    </location>
</feature>
<keyword evidence="3" id="KW-1185">Reference proteome</keyword>